<comment type="caution">
    <text evidence="3">The sequence shown here is derived from an EMBL/GenBank/DDBJ whole genome shotgun (WGS) entry which is preliminary data.</text>
</comment>
<feature type="compositionally biased region" description="Polar residues" evidence="1">
    <location>
        <begin position="263"/>
        <end position="272"/>
    </location>
</feature>
<feature type="region of interest" description="Disordered" evidence="1">
    <location>
        <begin position="252"/>
        <end position="272"/>
    </location>
</feature>
<gene>
    <name evidence="3" type="ORF">PFLUV_G00160120</name>
</gene>
<feature type="chain" id="PRO_5025354459" evidence="2">
    <location>
        <begin position="24"/>
        <end position="433"/>
    </location>
</feature>
<keyword evidence="4" id="KW-1185">Reference proteome</keyword>
<evidence type="ECO:0000313" key="3">
    <source>
        <dbReference type="EMBL" id="KAF1382026.1"/>
    </source>
</evidence>
<evidence type="ECO:0000313" key="4">
    <source>
        <dbReference type="Proteomes" id="UP000465112"/>
    </source>
</evidence>
<reference evidence="3 4" key="1">
    <citation type="submission" date="2019-06" db="EMBL/GenBank/DDBJ databases">
        <title>A chromosome-scale genome assembly of the European perch, Perca fluviatilis.</title>
        <authorList>
            <person name="Roques C."/>
            <person name="Zahm M."/>
            <person name="Cabau C."/>
            <person name="Klopp C."/>
            <person name="Bouchez O."/>
            <person name="Donnadieu C."/>
            <person name="Kuhl H."/>
            <person name="Gislard M."/>
            <person name="Guendouz S."/>
            <person name="Journot L."/>
            <person name="Haffray P."/>
            <person name="Bestin A."/>
            <person name="Morvezen R."/>
            <person name="Feron R."/>
            <person name="Wen M."/>
            <person name="Jouanno E."/>
            <person name="Herpin A."/>
            <person name="Schartl M."/>
            <person name="Postlethwait J."/>
            <person name="Schaerlinger B."/>
            <person name="Chardard D."/>
            <person name="Lecocq T."/>
            <person name="Poncet C."/>
            <person name="Jaffrelo L."/>
            <person name="Lampietro C."/>
            <person name="Guiguen Y."/>
        </authorList>
    </citation>
    <scope>NUCLEOTIDE SEQUENCE [LARGE SCALE GENOMIC DNA]</scope>
    <source>
        <tissue evidence="3">Blood</tissue>
    </source>
</reference>
<dbReference type="Proteomes" id="UP000465112">
    <property type="component" value="Chromosome 13"/>
</dbReference>
<evidence type="ECO:0000256" key="1">
    <source>
        <dbReference type="SAM" id="MobiDB-lite"/>
    </source>
</evidence>
<feature type="region of interest" description="Disordered" evidence="1">
    <location>
        <begin position="372"/>
        <end position="399"/>
    </location>
</feature>
<feature type="region of interest" description="Disordered" evidence="1">
    <location>
        <begin position="145"/>
        <end position="214"/>
    </location>
</feature>
<feature type="region of interest" description="Disordered" evidence="1">
    <location>
        <begin position="49"/>
        <end position="116"/>
    </location>
</feature>
<feature type="compositionally biased region" description="Polar residues" evidence="1">
    <location>
        <begin position="205"/>
        <end position="214"/>
    </location>
</feature>
<feature type="compositionally biased region" description="Polar residues" evidence="1">
    <location>
        <begin position="376"/>
        <end position="397"/>
    </location>
</feature>
<feature type="signal peptide" evidence="2">
    <location>
        <begin position="1"/>
        <end position="23"/>
    </location>
</feature>
<protein>
    <submittedName>
        <fullName evidence="3">Uncharacterized protein</fullName>
    </submittedName>
</protein>
<proteinExistence type="predicted"/>
<keyword evidence="2" id="KW-0732">Signal</keyword>
<sequence length="433" mass="47436">MSSGFCVRVLVLSLVTFGQQAKALSYRSGGFNDVTPHFDFQRRFNPASSENLEPAAAPSAAGSSGSYGWQMDGYSQEGSVSSYGPGHPVLQEPRQNPQQPPQTNPNTGFLSSNGIKMDSIPQHESTWWSRTQQHAYPAKLQKLGYPARSQQHTGPAGSQQNAYIDYPSNPVEPSRPSNPVEPSRPSKPKRPSHPLKSQKPGYLSKPQSTWWSKTQQHAYPAKLQKLGYPARSQQHTGPAGSQQHAYLGYPSKPLQSAVPVRPQQPTKLQKGVTQTKVGMWDLFGGGIFDSKPTDTKLQNIASSYEIMRDSTWQAKHQQPIYLTKHQPQSIIASSHAIEMHSGPQSQSTKSQQPAYLTKHQPHSVIASSHAIEMHSGPQSQSTKSQQPAYQTKSQQKITQHKAGIMSDFTPLQGGGGSSNRCQCPTDMVDLSCS</sequence>
<organism evidence="3 4">
    <name type="scientific">Perca fluviatilis</name>
    <name type="common">European perch</name>
    <dbReference type="NCBI Taxonomy" id="8168"/>
    <lineage>
        <taxon>Eukaryota</taxon>
        <taxon>Metazoa</taxon>
        <taxon>Chordata</taxon>
        <taxon>Craniata</taxon>
        <taxon>Vertebrata</taxon>
        <taxon>Euteleostomi</taxon>
        <taxon>Actinopterygii</taxon>
        <taxon>Neopterygii</taxon>
        <taxon>Teleostei</taxon>
        <taxon>Neoteleostei</taxon>
        <taxon>Acanthomorphata</taxon>
        <taxon>Eupercaria</taxon>
        <taxon>Perciformes</taxon>
        <taxon>Percoidei</taxon>
        <taxon>Percidae</taxon>
        <taxon>Percinae</taxon>
        <taxon>Perca</taxon>
    </lineage>
</organism>
<dbReference type="EMBL" id="VHII01000013">
    <property type="protein sequence ID" value="KAF1382026.1"/>
    <property type="molecule type" value="Genomic_DNA"/>
</dbReference>
<accession>A0A6A5EHZ3</accession>
<feature type="compositionally biased region" description="Low complexity" evidence="1">
    <location>
        <begin position="49"/>
        <end position="66"/>
    </location>
</feature>
<name>A0A6A5EHZ3_PERFL</name>
<evidence type="ECO:0000256" key="2">
    <source>
        <dbReference type="SAM" id="SignalP"/>
    </source>
</evidence>
<feature type="compositionally biased region" description="Polar residues" evidence="1">
    <location>
        <begin position="148"/>
        <end position="162"/>
    </location>
</feature>
<dbReference type="AlphaFoldDB" id="A0A6A5EHZ3"/>